<evidence type="ECO:0000256" key="1">
    <source>
        <dbReference type="ARBA" id="ARBA00001974"/>
    </source>
</evidence>
<keyword evidence="4" id="KW-0560">Oxidoreductase</keyword>
<name>A0ABT3SSD6_9GAMM</name>
<evidence type="ECO:0000256" key="3">
    <source>
        <dbReference type="ARBA" id="ARBA00022827"/>
    </source>
</evidence>
<dbReference type="InterPro" id="IPR036188">
    <property type="entry name" value="FAD/NAD-bd_sf"/>
</dbReference>
<comment type="caution">
    <text evidence="6">The sequence shown here is derived from an EMBL/GenBank/DDBJ whole genome shotgun (WGS) entry which is preliminary data.</text>
</comment>
<keyword evidence="2" id="KW-0285">Flavoprotein</keyword>
<gene>
    <name evidence="6" type="ORF">EYC87_04190</name>
</gene>
<evidence type="ECO:0000313" key="6">
    <source>
        <dbReference type="EMBL" id="MCX2972784.1"/>
    </source>
</evidence>
<dbReference type="InterPro" id="IPR050315">
    <property type="entry name" value="FAD-oxidoreductase_2"/>
</dbReference>
<evidence type="ECO:0000259" key="5">
    <source>
        <dbReference type="Pfam" id="PF00890"/>
    </source>
</evidence>
<dbReference type="SUPFAM" id="SSF51905">
    <property type="entry name" value="FAD/NAD(P)-binding domain"/>
    <property type="match status" value="1"/>
</dbReference>
<proteinExistence type="predicted"/>
<dbReference type="InterPro" id="IPR003953">
    <property type="entry name" value="FAD-dep_OxRdtase_2_FAD-bd"/>
</dbReference>
<reference evidence="6" key="1">
    <citation type="submission" date="2019-02" db="EMBL/GenBank/DDBJ databases">
        <authorList>
            <person name="Li S.-H."/>
        </authorList>
    </citation>
    <scope>NUCLEOTIDE SEQUENCE</scope>
    <source>
        <strain evidence="6">IMCC8485</strain>
    </source>
</reference>
<dbReference type="Gene3D" id="3.50.50.60">
    <property type="entry name" value="FAD/NAD(P)-binding domain"/>
    <property type="match status" value="2"/>
</dbReference>
<keyword evidence="3" id="KW-0274">FAD</keyword>
<comment type="cofactor">
    <cofactor evidence="1">
        <name>FAD</name>
        <dbReference type="ChEBI" id="CHEBI:57692"/>
    </cofactor>
</comment>
<dbReference type="InterPro" id="IPR027477">
    <property type="entry name" value="Succ_DH/fumarate_Rdtase_cat_sf"/>
</dbReference>
<keyword evidence="7" id="KW-1185">Reference proteome</keyword>
<dbReference type="Pfam" id="PF00890">
    <property type="entry name" value="FAD_binding_2"/>
    <property type="match status" value="1"/>
</dbReference>
<accession>A0ABT3SSD6</accession>
<dbReference type="EMBL" id="SHNP01000001">
    <property type="protein sequence ID" value="MCX2972784.1"/>
    <property type="molecule type" value="Genomic_DNA"/>
</dbReference>
<dbReference type="PANTHER" id="PTHR43400:SF10">
    <property type="entry name" value="3-OXOSTEROID 1-DEHYDROGENASE"/>
    <property type="match status" value="1"/>
</dbReference>
<dbReference type="SUPFAM" id="SSF56425">
    <property type="entry name" value="Succinate dehydrogenase/fumarate reductase flavoprotein, catalytic domain"/>
    <property type="match status" value="1"/>
</dbReference>
<evidence type="ECO:0000256" key="2">
    <source>
        <dbReference type="ARBA" id="ARBA00022630"/>
    </source>
</evidence>
<protein>
    <submittedName>
        <fullName evidence="6">FAD-binding protein</fullName>
    </submittedName>
</protein>
<feature type="domain" description="FAD-dependent oxidoreductase 2 FAD-binding" evidence="5">
    <location>
        <begin position="1"/>
        <end position="533"/>
    </location>
</feature>
<evidence type="ECO:0000256" key="4">
    <source>
        <dbReference type="ARBA" id="ARBA00023002"/>
    </source>
</evidence>
<dbReference type="Proteomes" id="UP001143307">
    <property type="component" value="Unassembled WGS sequence"/>
</dbReference>
<dbReference type="PANTHER" id="PTHR43400">
    <property type="entry name" value="FUMARATE REDUCTASE"/>
    <property type="match status" value="1"/>
</dbReference>
<dbReference type="Gene3D" id="3.90.700.10">
    <property type="entry name" value="Succinate dehydrogenase/fumarate reductase flavoprotein, catalytic domain"/>
    <property type="match status" value="1"/>
</dbReference>
<organism evidence="6 7">
    <name type="scientific">Candidatus Seongchinamella marina</name>
    <dbReference type="NCBI Taxonomy" id="2518990"/>
    <lineage>
        <taxon>Bacteria</taxon>
        <taxon>Pseudomonadati</taxon>
        <taxon>Pseudomonadota</taxon>
        <taxon>Gammaproteobacteria</taxon>
        <taxon>Cellvibrionales</taxon>
        <taxon>Halieaceae</taxon>
        <taxon>Seongchinamella</taxon>
    </lineage>
</organism>
<evidence type="ECO:0000313" key="7">
    <source>
        <dbReference type="Proteomes" id="UP001143307"/>
    </source>
</evidence>
<sequence>MGSGNGALTAAIAAADGGAETLVIEKSEKFGGTSASSGGGVWIPNNRYAVAEKADDSLEDARAYLDHVTPSNTINPALLEAYLERGPAVIDYLHEHTEWVRYRNLAYYPDYFPDGPGGKTGNRSMEPEPLHASAMGEDFYNLAPQHPQTQMPGGINFTQVEGAVVLAATRGWFSLAAKLVLKYLIDFPTRLKTLRDARLTMGNAGVARLFLALRDRQIPLWRGTAMLDLVQEDGRVIGIVIERNNQREFVRARKGVVLAAGGFERNQAMREQYLPSPTNTQWSAGNLQNTGDAIIAAQKLGADTAQMDWGWWFTTATVPGKPKAYLSQVEKGMAGSITVNRKGARFSNESQNYVSFVADMIKDEANTPSYMIFDADFRQQRPVASVLIQGKFFPDWMIPKAWWTPEFLSKADSLEELASKVGIDSSGLENTVAGFNQYAVDGKDADYQRGDSSYDRYYADPEVKPNPCLAPLLKPPFYALALYPGEMGTAGGLVIDDNAQVLNEDGAVIAGLYACGNTTAALLPAYPGPGATLGPAMVFGFIAGERAAQG</sequence>